<evidence type="ECO:0000313" key="2">
    <source>
        <dbReference type="Proteomes" id="UP001153332"/>
    </source>
</evidence>
<name>A0ACC2JL20_9PEZI</name>
<dbReference type="Proteomes" id="UP001153332">
    <property type="component" value="Unassembled WGS sequence"/>
</dbReference>
<protein>
    <submittedName>
        <fullName evidence="1">Uncharacterized protein</fullName>
    </submittedName>
</protein>
<comment type="caution">
    <text evidence="1">The sequence shown here is derived from an EMBL/GenBank/DDBJ whole genome shotgun (WGS) entry which is preliminary data.</text>
</comment>
<keyword evidence="2" id="KW-1185">Reference proteome</keyword>
<reference evidence="1" key="1">
    <citation type="submission" date="2022-12" db="EMBL/GenBank/DDBJ databases">
        <title>Genome Sequence of Lasiodiplodia mahajangana.</title>
        <authorList>
            <person name="Buettner E."/>
        </authorList>
    </citation>
    <scope>NUCLEOTIDE SEQUENCE</scope>
    <source>
        <strain evidence="1">VT137</strain>
    </source>
</reference>
<gene>
    <name evidence="1" type="ORF">O1611_g5688</name>
</gene>
<organism evidence="1 2">
    <name type="scientific">Lasiodiplodia mahajangana</name>
    <dbReference type="NCBI Taxonomy" id="1108764"/>
    <lineage>
        <taxon>Eukaryota</taxon>
        <taxon>Fungi</taxon>
        <taxon>Dikarya</taxon>
        <taxon>Ascomycota</taxon>
        <taxon>Pezizomycotina</taxon>
        <taxon>Dothideomycetes</taxon>
        <taxon>Dothideomycetes incertae sedis</taxon>
        <taxon>Botryosphaeriales</taxon>
        <taxon>Botryosphaeriaceae</taxon>
        <taxon>Lasiodiplodia</taxon>
    </lineage>
</organism>
<sequence length="148" mass="16213">MLHPLDPNLRIRILKVNGNLADPVSQGEIAEGLGDLRDIKHLQGLKGTNPSPAIEGHNLREQLVPQHMMLLVIRAVQAAEVKSCKSRVLQELVHLKTSGIGQVCLADFNKATEISGASPRSVKLVPYKRIEDNVYTTAPGRLKNALEE</sequence>
<evidence type="ECO:0000313" key="1">
    <source>
        <dbReference type="EMBL" id="KAJ8127948.1"/>
    </source>
</evidence>
<proteinExistence type="predicted"/>
<accession>A0ACC2JL20</accession>
<dbReference type="EMBL" id="JAPUUL010001239">
    <property type="protein sequence ID" value="KAJ8127948.1"/>
    <property type="molecule type" value="Genomic_DNA"/>
</dbReference>